<sequence length="188" mass="22081">MASPSTCLCGVCDSQHITANADYWCPECDEGLCSQYLKYHNASKATRNHGVLSVDNYKQLPPSVSNVSQYCSQHDRNFHGYCPQHENLCVFCPSMLPVLGYYRLRKSYRQQRKSVLFESLDQNLKDIKTNVERVIEDRKQNLDEIQKQRQKFHDEIKQVRNRINEHFKSLEQRILKDPYAAETKVKHR</sequence>
<dbReference type="EMBL" id="CACVKT020000026">
    <property type="protein sequence ID" value="CAC5355259.1"/>
    <property type="molecule type" value="Genomic_DNA"/>
</dbReference>
<evidence type="ECO:0000256" key="1">
    <source>
        <dbReference type="SAM" id="Coils"/>
    </source>
</evidence>
<gene>
    <name evidence="2" type="ORF">MCOR_127</name>
</gene>
<feature type="coiled-coil region" evidence="1">
    <location>
        <begin position="117"/>
        <end position="162"/>
    </location>
</feature>
<keyword evidence="1" id="KW-0175">Coiled coil</keyword>
<dbReference type="AlphaFoldDB" id="A0A6J7ZUS7"/>
<dbReference type="InterPro" id="IPR047153">
    <property type="entry name" value="TRIM45/56/19-like"/>
</dbReference>
<reference evidence="2 3" key="1">
    <citation type="submission" date="2020-06" db="EMBL/GenBank/DDBJ databases">
        <authorList>
            <person name="Li R."/>
            <person name="Bekaert M."/>
        </authorList>
    </citation>
    <scope>NUCLEOTIDE SEQUENCE [LARGE SCALE GENOMIC DNA]</scope>
    <source>
        <strain evidence="3">wild</strain>
    </source>
</reference>
<accession>A0A6J7ZUS7</accession>
<evidence type="ECO:0000313" key="3">
    <source>
        <dbReference type="Proteomes" id="UP000507470"/>
    </source>
</evidence>
<dbReference type="PANTHER" id="PTHR25462">
    <property type="entry name" value="BONUS, ISOFORM C-RELATED"/>
    <property type="match status" value="1"/>
</dbReference>
<dbReference type="OrthoDB" id="6104407at2759"/>
<dbReference type="CDD" id="cd19757">
    <property type="entry name" value="Bbox1"/>
    <property type="match status" value="1"/>
</dbReference>
<protein>
    <recommendedName>
        <fullName evidence="4">B box-type domain-containing protein</fullName>
    </recommendedName>
</protein>
<proteinExistence type="predicted"/>
<name>A0A6J7ZUS7_MYTCO</name>
<dbReference type="Proteomes" id="UP000507470">
    <property type="component" value="Unassembled WGS sequence"/>
</dbReference>
<keyword evidence="3" id="KW-1185">Reference proteome</keyword>
<dbReference type="PANTHER" id="PTHR25462:SF296">
    <property type="entry name" value="MEIOTIC P26, ISOFORM F"/>
    <property type="match status" value="1"/>
</dbReference>
<organism evidence="2 3">
    <name type="scientific">Mytilus coruscus</name>
    <name type="common">Sea mussel</name>
    <dbReference type="NCBI Taxonomy" id="42192"/>
    <lineage>
        <taxon>Eukaryota</taxon>
        <taxon>Metazoa</taxon>
        <taxon>Spiralia</taxon>
        <taxon>Lophotrochozoa</taxon>
        <taxon>Mollusca</taxon>
        <taxon>Bivalvia</taxon>
        <taxon>Autobranchia</taxon>
        <taxon>Pteriomorphia</taxon>
        <taxon>Mytilida</taxon>
        <taxon>Mytiloidea</taxon>
        <taxon>Mytilidae</taxon>
        <taxon>Mytilinae</taxon>
        <taxon>Mytilus</taxon>
    </lineage>
</organism>
<evidence type="ECO:0008006" key="4">
    <source>
        <dbReference type="Google" id="ProtNLM"/>
    </source>
</evidence>
<dbReference type="Gene3D" id="3.90.20.10">
    <property type="match status" value="1"/>
</dbReference>
<evidence type="ECO:0000313" key="2">
    <source>
        <dbReference type="EMBL" id="CAC5355259.1"/>
    </source>
</evidence>
<dbReference type="Gene3D" id="3.30.160.60">
    <property type="entry name" value="Classic Zinc Finger"/>
    <property type="match status" value="1"/>
</dbReference>